<accession>A0A3P8CSS0</accession>
<dbReference type="PANTHER" id="PTHR22954">
    <property type="entry name" value="RETROVIRAL PROTEASE-RELATED"/>
    <property type="match status" value="1"/>
</dbReference>
<evidence type="ECO:0000313" key="2">
    <source>
        <dbReference type="Proteomes" id="UP000050761"/>
    </source>
</evidence>
<sequence length="356" mass="40784">MRFYGNPRSISLTPQPLRDPTSTMSFVDASILSRLDLPTFDGNLLEYPEFFSRYSSLIGNKTELNDTTKFSLLKSCLRGKALQSVQGLALTAVNYHIALDILKNRYDDKVTTRHILFSQLANLPPCDPEGKDLQSLYNKMFALTRQLCAYEDDAKETALGVILINKLPRRIRSQIYDKTGNSHNLTPMELMHILTEIVHKEATLQEIDFHCRIVTSLREEGYNLCNGYQLVHSSIGDIITGKPLRPMKSIDYWYSSSSSDDERQDDLLQRFWTLDTQGTLDNVVSTDDEICLKNFNETIHYDNAEGRYVVQLPFKGDKKDLPSNIQLAYARLVKNIKLLRHRNTTESSRIKPHVRS</sequence>
<dbReference type="WBParaSite" id="HPBE_0002407801-mRNA-1">
    <property type="protein sequence ID" value="HPBE_0002407801-mRNA-1"/>
    <property type="gene ID" value="HPBE_0002407801"/>
</dbReference>
<dbReference type="OrthoDB" id="5846374at2759"/>
<reference evidence="3" key="2">
    <citation type="submission" date="2019-09" db="UniProtKB">
        <authorList>
            <consortium name="WormBaseParasite"/>
        </authorList>
    </citation>
    <scope>IDENTIFICATION</scope>
</reference>
<accession>A0A183GN08</accession>
<evidence type="ECO:0000313" key="3">
    <source>
        <dbReference type="WBParaSite" id="HPBE_0002407801-mRNA-1"/>
    </source>
</evidence>
<dbReference type="Proteomes" id="UP000050761">
    <property type="component" value="Unassembled WGS sequence"/>
</dbReference>
<dbReference type="AlphaFoldDB" id="A0A183GN08"/>
<reference evidence="1 2" key="1">
    <citation type="submission" date="2018-11" db="EMBL/GenBank/DDBJ databases">
        <authorList>
            <consortium name="Pathogen Informatics"/>
        </authorList>
    </citation>
    <scope>NUCLEOTIDE SEQUENCE [LARGE SCALE GENOMIC DNA]</scope>
</reference>
<organism evidence="2 3">
    <name type="scientific">Heligmosomoides polygyrus</name>
    <name type="common">Parasitic roundworm</name>
    <dbReference type="NCBI Taxonomy" id="6339"/>
    <lineage>
        <taxon>Eukaryota</taxon>
        <taxon>Metazoa</taxon>
        <taxon>Ecdysozoa</taxon>
        <taxon>Nematoda</taxon>
        <taxon>Chromadorea</taxon>
        <taxon>Rhabditida</taxon>
        <taxon>Rhabditina</taxon>
        <taxon>Rhabditomorpha</taxon>
        <taxon>Strongyloidea</taxon>
        <taxon>Heligmosomidae</taxon>
        <taxon>Heligmosomoides</taxon>
    </lineage>
</organism>
<keyword evidence="2" id="KW-1185">Reference proteome</keyword>
<dbReference type="EMBL" id="UZAH01035809">
    <property type="protein sequence ID" value="VDP42707.1"/>
    <property type="molecule type" value="Genomic_DNA"/>
</dbReference>
<dbReference type="PANTHER" id="PTHR22954:SF3">
    <property type="entry name" value="PROTEIN CBG08539"/>
    <property type="match status" value="1"/>
</dbReference>
<gene>
    <name evidence="1" type="ORF">HPBE_LOCUS24077</name>
</gene>
<dbReference type="Pfam" id="PF03564">
    <property type="entry name" value="DUF1759"/>
    <property type="match status" value="1"/>
</dbReference>
<dbReference type="InterPro" id="IPR005312">
    <property type="entry name" value="DUF1759"/>
</dbReference>
<proteinExistence type="predicted"/>
<evidence type="ECO:0000313" key="1">
    <source>
        <dbReference type="EMBL" id="VDP42707.1"/>
    </source>
</evidence>
<protein>
    <submittedName>
        <fullName evidence="3">MIR domain-containing protein</fullName>
    </submittedName>
</protein>
<name>A0A183GN08_HELPZ</name>